<comment type="caution">
    <text evidence="2">The sequence shown here is derived from an EMBL/GenBank/DDBJ whole genome shotgun (WGS) entry which is preliminary data.</text>
</comment>
<dbReference type="Proteomes" id="UP000828390">
    <property type="component" value="Unassembled WGS sequence"/>
</dbReference>
<reference evidence="2" key="2">
    <citation type="submission" date="2020-11" db="EMBL/GenBank/DDBJ databases">
        <authorList>
            <person name="McCartney M.A."/>
            <person name="Auch B."/>
            <person name="Kono T."/>
            <person name="Mallez S."/>
            <person name="Becker A."/>
            <person name="Gohl D.M."/>
            <person name="Silverstein K.A.T."/>
            <person name="Koren S."/>
            <person name="Bechman K.B."/>
            <person name="Herman A."/>
            <person name="Abrahante J.E."/>
            <person name="Garbe J."/>
        </authorList>
    </citation>
    <scope>NUCLEOTIDE SEQUENCE</scope>
    <source>
        <strain evidence="2">Duluth1</strain>
        <tissue evidence="2">Whole animal</tissue>
    </source>
</reference>
<accession>A0A9D4FL87</accession>
<keyword evidence="3" id="KW-1185">Reference proteome</keyword>
<feature type="region of interest" description="Disordered" evidence="1">
    <location>
        <begin position="1"/>
        <end position="29"/>
    </location>
</feature>
<protein>
    <submittedName>
        <fullName evidence="2">Uncharacterized protein</fullName>
    </submittedName>
</protein>
<organism evidence="2 3">
    <name type="scientific">Dreissena polymorpha</name>
    <name type="common">Zebra mussel</name>
    <name type="synonym">Mytilus polymorpha</name>
    <dbReference type="NCBI Taxonomy" id="45954"/>
    <lineage>
        <taxon>Eukaryota</taxon>
        <taxon>Metazoa</taxon>
        <taxon>Spiralia</taxon>
        <taxon>Lophotrochozoa</taxon>
        <taxon>Mollusca</taxon>
        <taxon>Bivalvia</taxon>
        <taxon>Autobranchia</taxon>
        <taxon>Heteroconchia</taxon>
        <taxon>Euheterodonta</taxon>
        <taxon>Imparidentia</taxon>
        <taxon>Neoheterodontei</taxon>
        <taxon>Myida</taxon>
        <taxon>Dreissenoidea</taxon>
        <taxon>Dreissenidae</taxon>
        <taxon>Dreissena</taxon>
    </lineage>
</organism>
<evidence type="ECO:0000313" key="3">
    <source>
        <dbReference type="Proteomes" id="UP000828390"/>
    </source>
</evidence>
<name>A0A9D4FL87_DREPO</name>
<evidence type="ECO:0000313" key="2">
    <source>
        <dbReference type="EMBL" id="KAH3800056.1"/>
    </source>
</evidence>
<dbReference type="AlphaFoldDB" id="A0A9D4FL87"/>
<gene>
    <name evidence="2" type="ORF">DPMN_153681</name>
</gene>
<reference evidence="2" key="1">
    <citation type="journal article" date="2019" name="bioRxiv">
        <title>The Genome of the Zebra Mussel, Dreissena polymorpha: A Resource for Invasive Species Research.</title>
        <authorList>
            <person name="McCartney M.A."/>
            <person name="Auch B."/>
            <person name="Kono T."/>
            <person name="Mallez S."/>
            <person name="Zhang Y."/>
            <person name="Obille A."/>
            <person name="Becker A."/>
            <person name="Abrahante J.E."/>
            <person name="Garbe J."/>
            <person name="Badalamenti J.P."/>
            <person name="Herman A."/>
            <person name="Mangelson H."/>
            <person name="Liachko I."/>
            <person name="Sullivan S."/>
            <person name="Sone E.D."/>
            <person name="Koren S."/>
            <person name="Silverstein K.A.T."/>
            <person name="Beckman K.B."/>
            <person name="Gohl D.M."/>
        </authorList>
    </citation>
    <scope>NUCLEOTIDE SEQUENCE</scope>
    <source>
        <strain evidence="2">Duluth1</strain>
        <tissue evidence="2">Whole animal</tissue>
    </source>
</reference>
<sequence>MRIQRPQRSMRTSAGYQATSEEVDTNNPGNHVSYFRSNDAVNFCSPSKVVVLDGNCQDFFQDAAGNTVMILKPRYCYIEGRCVGEGTPGDDSCTECKPSSSTFEWTNGKSEFIIC</sequence>
<proteinExistence type="predicted"/>
<evidence type="ECO:0000256" key="1">
    <source>
        <dbReference type="SAM" id="MobiDB-lite"/>
    </source>
</evidence>
<dbReference type="EMBL" id="JAIWYP010000007">
    <property type="protein sequence ID" value="KAH3800056.1"/>
    <property type="molecule type" value="Genomic_DNA"/>
</dbReference>